<dbReference type="AlphaFoldDB" id="A0A139A9X2"/>
<evidence type="ECO:0000313" key="7">
    <source>
        <dbReference type="Proteomes" id="UP000070544"/>
    </source>
</evidence>
<dbReference type="GO" id="GO:0034475">
    <property type="term" value="P:U4 snRNA 3'-end processing"/>
    <property type="evidence" value="ECO:0007669"/>
    <property type="project" value="EnsemblFungi"/>
</dbReference>
<dbReference type="NCBIfam" id="NF003765">
    <property type="entry name" value="PRK05359.1"/>
    <property type="match status" value="1"/>
</dbReference>
<evidence type="ECO:0000256" key="1">
    <source>
        <dbReference type="ARBA" id="ARBA00009921"/>
    </source>
</evidence>
<dbReference type="InterPro" id="IPR012337">
    <property type="entry name" value="RNaseH-like_sf"/>
</dbReference>
<dbReference type="SUPFAM" id="SSF53098">
    <property type="entry name" value="Ribonuclease H-like"/>
    <property type="match status" value="1"/>
</dbReference>
<comment type="similarity">
    <text evidence="1">Belongs to the oligoribonuclease family.</text>
</comment>
<dbReference type="SMART" id="SM00479">
    <property type="entry name" value="EXOIII"/>
    <property type="match status" value="1"/>
</dbReference>
<dbReference type="OMA" id="AFFHYRN"/>
<keyword evidence="3" id="KW-0378">Hydrolase</keyword>
<evidence type="ECO:0000256" key="3">
    <source>
        <dbReference type="ARBA" id="ARBA00022801"/>
    </source>
</evidence>
<dbReference type="PANTHER" id="PTHR11046">
    <property type="entry name" value="OLIGORIBONUCLEASE, MITOCHONDRIAL"/>
    <property type="match status" value="1"/>
</dbReference>
<dbReference type="InterPro" id="IPR022894">
    <property type="entry name" value="Oligoribonuclease"/>
</dbReference>
<reference evidence="6 7" key="1">
    <citation type="journal article" date="2015" name="Genome Biol. Evol.">
        <title>Phylogenomic analyses indicate that early fungi evolved digesting cell walls of algal ancestors of land plants.</title>
        <authorList>
            <person name="Chang Y."/>
            <person name="Wang S."/>
            <person name="Sekimoto S."/>
            <person name="Aerts A.L."/>
            <person name="Choi C."/>
            <person name="Clum A."/>
            <person name="LaButti K.M."/>
            <person name="Lindquist E.A."/>
            <person name="Yee Ngan C."/>
            <person name="Ohm R.A."/>
            <person name="Salamov A.A."/>
            <person name="Grigoriev I.V."/>
            <person name="Spatafora J.W."/>
            <person name="Berbee M.L."/>
        </authorList>
    </citation>
    <scope>NUCLEOTIDE SEQUENCE [LARGE SCALE GENOMIC DNA]</scope>
    <source>
        <strain evidence="6 7">JEL478</strain>
    </source>
</reference>
<sequence>MAEARTDKAPPKQSIRDPLVWIDCEMTGLNPDKDHILEICVVITDADLNVVAEGPEIIIRYEKEVLDQMGEWCVKHHGESGLTARVLDSKTTLSDAQKQIIDFIKSHVGKGEACLAGNSVHADKMFLVREFPEVVEWLHYRIVDVSTLKELVRRWYPDVFTRLPQKKLSHRARDDILESIEELKWYRRTVMKKEKAA</sequence>
<evidence type="ECO:0000256" key="2">
    <source>
        <dbReference type="ARBA" id="ARBA00022722"/>
    </source>
</evidence>
<dbReference type="InterPro" id="IPR036397">
    <property type="entry name" value="RNaseH_sf"/>
</dbReference>
<keyword evidence="4 6" id="KW-0269">Exonuclease</keyword>
<dbReference type="EMBL" id="KQ965781">
    <property type="protein sequence ID" value="KXS13213.1"/>
    <property type="molecule type" value="Genomic_DNA"/>
</dbReference>
<keyword evidence="2" id="KW-0540">Nuclease</keyword>
<dbReference type="GO" id="GO:0005739">
    <property type="term" value="C:mitochondrion"/>
    <property type="evidence" value="ECO:0007669"/>
    <property type="project" value="EnsemblFungi"/>
</dbReference>
<dbReference type="Pfam" id="PF00929">
    <property type="entry name" value="RNase_T"/>
    <property type="match status" value="1"/>
</dbReference>
<dbReference type="FunFam" id="3.30.420.10:FF:000003">
    <property type="entry name" value="Oligoribonuclease"/>
    <property type="match status" value="1"/>
</dbReference>
<proteinExistence type="inferred from homology"/>
<dbReference type="PANTHER" id="PTHR11046:SF0">
    <property type="entry name" value="OLIGORIBONUCLEASE, MITOCHONDRIAL"/>
    <property type="match status" value="1"/>
</dbReference>
<dbReference type="GO" id="GO:0034476">
    <property type="term" value="P:U5 snRNA 3'-end processing"/>
    <property type="evidence" value="ECO:0007669"/>
    <property type="project" value="EnsemblFungi"/>
</dbReference>
<evidence type="ECO:0000259" key="5">
    <source>
        <dbReference type="SMART" id="SM00479"/>
    </source>
</evidence>
<dbReference type="GO" id="GO:0000467">
    <property type="term" value="P:exonucleolytic trimming to generate mature 3'-end of 5.8S rRNA from tricistronic rRNA transcript (SSU-rRNA, 5.8S rRNA, LSU-rRNA)"/>
    <property type="evidence" value="ECO:0007669"/>
    <property type="project" value="EnsemblFungi"/>
</dbReference>
<dbReference type="InterPro" id="IPR013520">
    <property type="entry name" value="Ribonucl_H"/>
</dbReference>
<protein>
    <submittedName>
        <fullName evidence="6">Exonuclease family protein</fullName>
    </submittedName>
</protein>
<dbReference type="OrthoDB" id="270189at2759"/>
<feature type="domain" description="Exonuclease" evidence="5">
    <location>
        <begin position="18"/>
        <end position="192"/>
    </location>
</feature>
<gene>
    <name evidence="6" type="ORF">M427DRAFT_100761</name>
</gene>
<dbReference type="CDD" id="cd06135">
    <property type="entry name" value="Orn"/>
    <property type="match status" value="1"/>
</dbReference>
<name>A0A139A9X2_GONPJ</name>
<dbReference type="STRING" id="1344416.A0A139A9X2"/>
<organism evidence="6 7">
    <name type="scientific">Gonapodya prolifera (strain JEL478)</name>
    <name type="common">Monoblepharis prolifera</name>
    <dbReference type="NCBI Taxonomy" id="1344416"/>
    <lineage>
        <taxon>Eukaryota</taxon>
        <taxon>Fungi</taxon>
        <taxon>Fungi incertae sedis</taxon>
        <taxon>Chytridiomycota</taxon>
        <taxon>Chytridiomycota incertae sedis</taxon>
        <taxon>Monoblepharidomycetes</taxon>
        <taxon>Monoblepharidales</taxon>
        <taxon>Gonapodyaceae</taxon>
        <taxon>Gonapodya</taxon>
    </lineage>
</organism>
<accession>A0A139A9X2</accession>
<dbReference type="Gene3D" id="3.30.420.10">
    <property type="entry name" value="Ribonuclease H-like superfamily/Ribonuclease H"/>
    <property type="match status" value="1"/>
</dbReference>
<evidence type="ECO:0000256" key="4">
    <source>
        <dbReference type="ARBA" id="ARBA00022839"/>
    </source>
</evidence>
<keyword evidence="7" id="KW-1185">Reference proteome</keyword>
<evidence type="ECO:0000313" key="6">
    <source>
        <dbReference type="EMBL" id="KXS13213.1"/>
    </source>
</evidence>
<dbReference type="GO" id="GO:0003676">
    <property type="term" value="F:nucleic acid binding"/>
    <property type="evidence" value="ECO:0007669"/>
    <property type="project" value="InterPro"/>
</dbReference>
<dbReference type="GO" id="GO:0000175">
    <property type="term" value="F:3'-5'-RNA exonuclease activity"/>
    <property type="evidence" value="ECO:0007669"/>
    <property type="project" value="EnsemblFungi"/>
</dbReference>
<dbReference type="Proteomes" id="UP000070544">
    <property type="component" value="Unassembled WGS sequence"/>
</dbReference>